<feature type="transmembrane region" description="Helical" evidence="4">
    <location>
        <begin position="308"/>
        <end position="333"/>
    </location>
</feature>
<dbReference type="Proteomes" id="UP000005551">
    <property type="component" value="Unassembled WGS sequence"/>
</dbReference>
<dbReference type="InterPro" id="IPR029044">
    <property type="entry name" value="Nucleotide-diphossugar_trans"/>
</dbReference>
<feature type="transmembrane region" description="Helical" evidence="4">
    <location>
        <begin position="339"/>
        <end position="358"/>
    </location>
</feature>
<dbReference type="GO" id="GO:0016757">
    <property type="term" value="F:glycosyltransferase activity"/>
    <property type="evidence" value="ECO:0007669"/>
    <property type="project" value="UniProtKB-KW"/>
</dbReference>
<dbReference type="AlphaFoldDB" id="I5C1W3"/>
<evidence type="ECO:0000256" key="1">
    <source>
        <dbReference type="ARBA" id="ARBA00006739"/>
    </source>
</evidence>
<keyword evidence="4" id="KW-1133">Transmembrane helix</keyword>
<dbReference type="STRING" id="1189621.A3SI_12249"/>
<comment type="similarity">
    <text evidence="1">Belongs to the glycosyltransferase 2 family.</text>
</comment>
<proteinExistence type="inferred from homology"/>
<dbReference type="PANTHER" id="PTHR43630">
    <property type="entry name" value="POLY-BETA-1,6-N-ACETYL-D-GLUCOSAMINE SYNTHASE"/>
    <property type="match status" value="1"/>
</dbReference>
<accession>I5C1W3</accession>
<dbReference type="Pfam" id="PF13641">
    <property type="entry name" value="Glyco_tranf_2_3"/>
    <property type="match status" value="1"/>
</dbReference>
<reference evidence="5 6" key="1">
    <citation type="submission" date="2012-05" db="EMBL/GenBank/DDBJ databases">
        <title>Genome sequence of Nitritalea halalkaliphila LW7.</title>
        <authorList>
            <person name="Jangir P.K."/>
            <person name="Singh A."/>
            <person name="Shivaji S."/>
            <person name="Sharma R."/>
        </authorList>
    </citation>
    <scope>NUCLEOTIDE SEQUENCE [LARGE SCALE GENOMIC DNA]</scope>
    <source>
        <strain evidence="5 6">LW7</strain>
    </source>
</reference>
<keyword evidence="4" id="KW-0812">Transmembrane</keyword>
<gene>
    <name evidence="5" type="ORF">A3SI_12249</name>
</gene>
<evidence type="ECO:0000256" key="4">
    <source>
        <dbReference type="SAM" id="Phobius"/>
    </source>
</evidence>
<keyword evidence="3 5" id="KW-0808">Transferase</keyword>
<feature type="transmembrane region" description="Helical" evidence="4">
    <location>
        <begin position="6"/>
        <end position="27"/>
    </location>
</feature>
<keyword evidence="2" id="KW-0328">Glycosyltransferase</keyword>
<keyword evidence="4" id="KW-0472">Membrane</keyword>
<evidence type="ECO:0000313" key="6">
    <source>
        <dbReference type="Proteomes" id="UP000005551"/>
    </source>
</evidence>
<evidence type="ECO:0000256" key="2">
    <source>
        <dbReference type="ARBA" id="ARBA00022676"/>
    </source>
</evidence>
<evidence type="ECO:0000313" key="5">
    <source>
        <dbReference type="EMBL" id="EIM75815.1"/>
    </source>
</evidence>
<protein>
    <submittedName>
        <fullName evidence="5">Cell wall biosynthesis glycosyltransferase</fullName>
    </submittedName>
</protein>
<sequence length="424" mass="47446">MSTTILTLFALPWLFFAFLYPLMQGLYRVRKTHFDRRSNFTSLQFQADTAVAAAATPPSIACVITAYKEGHVALPLIESLRRQRYGEQNFHIYLVADRCVSADLPASDARLTVIEPEEPLDSKLKSLHAASQAFRSEHHAVLVLDPDNLAHPQALEALAEAFSAGFEAVQGNRVAKNMDTKIAALDALGELYYTYHQRFLPYKLGSSATIAGSGMLIERHFFQNYLDRLLSTEGVVLAEDKLLQMQLVESGRRIAFQERALIFDEKSTSGAQVQRQRTRWLKSYFDHVGDVIRLGCACWRKGDRGGAFFALMIATPPFVFLVGGLALWTLVSLLGVPTLLPLFGLAWLAFLGGWVIALRGLHAPPILWEALPWIPIFAGRQVLSLLGFKQAKTDFMATSHDRVWSIAEVWKKRKADFNHLNLDA</sequence>
<dbReference type="PANTHER" id="PTHR43630:SF1">
    <property type="entry name" value="POLY-BETA-1,6-N-ACETYL-D-GLUCOSAMINE SYNTHASE"/>
    <property type="match status" value="1"/>
</dbReference>
<dbReference type="EMBL" id="AJYA01000026">
    <property type="protein sequence ID" value="EIM75815.1"/>
    <property type="molecule type" value="Genomic_DNA"/>
</dbReference>
<organism evidence="5 6">
    <name type="scientific">Nitritalea halalkaliphila LW7</name>
    <dbReference type="NCBI Taxonomy" id="1189621"/>
    <lineage>
        <taxon>Bacteria</taxon>
        <taxon>Pseudomonadati</taxon>
        <taxon>Bacteroidota</taxon>
        <taxon>Cytophagia</taxon>
        <taxon>Cytophagales</taxon>
        <taxon>Cyclobacteriaceae</taxon>
        <taxon>Nitritalea</taxon>
    </lineage>
</organism>
<dbReference type="RefSeq" id="WP_009055552.1">
    <property type="nucleotide sequence ID" value="NZ_AJYA01000026.1"/>
</dbReference>
<dbReference type="Gene3D" id="3.90.550.10">
    <property type="entry name" value="Spore Coat Polysaccharide Biosynthesis Protein SpsA, Chain A"/>
    <property type="match status" value="1"/>
</dbReference>
<evidence type="ECO:0000256" key="3">
    <source>
        <dbReference type="ARBA" id="ARBA00022679"/>
    </source>
</evidence>
<comment type="caution">
    <text evidence="5">The sequence shown here is derived from an EMBL/GenBank/DDBJ whole genome shotgun (WGS) entry which is preliminary data.</text>
</comment>
<name>I5C1W3_9BACT</name>
<dbReference type="OrthoDB" id="1523666at2"/>
<keyword evidence="6" id="KW-1185">Reference proteome</keyword>
<dbReference type="SUPFAM" id="SSF53448">
    <property type="entry name" value="Nucleotide-diphospho-sugar transferases"/>
    <property type="match status" value="1"/>
</dbReference>